<proteinExistence type="inferred from homology"/>
<evidence type="ECO:0000256" key="2">
    <source>
        <dbReference type="ARBA" id="ARBA00022670"/>
    </source>
</evidence>
<feature type="region of interest" description="Disordered" evidence="7">
    <location>
        <begin position="136"/>
        <end position="170"/>
    </location>
</feature>
<dbReference type="SMART" id="SM00257">
    <property type="entry name" value="LysM"/>
    <property type="match status" value="3"/>
</dbReference>
<dbReference type="EMBL" id="JACWFH010000012">
    <property type="protein sequence ID" value="MBY0097337.1"/>
    <property type="molecule type" value="Genomic_DNA"/>
</dbReference>
<dbReference type="PROSITE" id="PS51782">
    <property type="entry name" value="LYSM"/>
    <property type="match status" value="3"/>
</dbReference>
<evidence type="ECO:0000256" key="5">
    <source>
        <dbReference type="ARBA" id="ARBA00022801"/>
    </source>
</evidence>
<dbReference type="InterPro" id="IPR036779">
    <property type="entry name" value="LysM_dom_sf"/>
</dbReference>
<dbReference type="Pfam" id="PF00877">
    <property type="entry name" value="NLPC_P60"/>
    <property type="match status" value="1"/>
</dbReference>
<dbReference type="Proteomes" id="UP000769780">
    <property type="component" value="Unassembled WGS sequence"/>
</dbReference>
<dbReference type="PANTHER" id="PTHR47053:SF1">
    <property type="entry name" value="MUREIN DD-ENDOPEPTIDASE MEPH-RELATED"/>
    <property type="match status" value="1"/>
</dbReference>
<feature type="domain" description="LysM" evidence="9">
    <location>
        <begin position="168"/>
        <end position="211"/>
    </location>
</feature>
<gene>
    <name evidence="11" type="ORF">H0185_11080</name>
</gene>
<dbReference type="RefSeq" id="WP_221873558.1">
    <property type="nucleotide sequence ID" value="NZ_JACWFH010000012.1"/>
</dbReference>
<evidence type="ECO:0000259" key="9">
    <source>
        <dbReference type="PROSITE" id="PS51782"/>
    </source>
</evidence>
<keyword evidence="4" id="KW-0677">Repeat</keyword>
<dbReference type="PROSITE" id="PS51935">
    <property type="entry name" value="NLPC_P60"/>
    <property type="match status" value="1"/>
</dbReference>
<dbReference type="CDD" id="cd00118">
    <property type="entry name" value="LysM"/>
    <property type="match status" value="3"/>
</dbReference>
<evidence type="ECO:0000256" key="8">
    <source>
        <dbReference type="SAM" id="SignalP"/>
    </source>
</evidence>
<dbReference type="SUPFAM" id="SSF54001">
    <property type="entry name" value="Cysteine proteinases"/>
    <property type="match status" value="1"/>
</dbReference>
<name>A0ABS7K510_9BACI</name>
<evidence type="ECO:0000259" key="10">
    <source>
        <dbReference type="PROSITE" id="PS51935"/>
    </source>
</evidence>
<evidence type="ECO:0000256" key="6">
    <source>
        <dbReference type="ARBA" id="ARBA00022807"/>
    </source>
</evidence>
<feature type="chain" id="PRO_5046465674" evidence="8">
    <location>
        <begin position="25"/>
        <end position="347"/>
    </location>
</feature>
<evidence type="ECO:0000256" key="4">
    <source>
        <dbReference type="ARBA" id="ARBA00022737"/>
    </source>
</evidence>
<evidence type="ECO:0000313" key="12">
    <source>
        <dbReference type="Proteomes" id="UP000769780"/>
    </source>
</evidence>
<comment type="caution">
    <text evidence="11">The sequence shown here is derived from an EMBL/GenBank/DDBJ whole genome shotgun (WGS) entry which is preliminary data.</text>
</comment>
<feature type="domain" description="NlpC/P60" evidence="10">
    <location>
        <begin position="227"/>
        <end position="347"/>
    </location>
</feature>
<keyword evidence="2" id="KW-0645">Protease</keyword>
<dbReference type="InterPro" id="IPR051202">
    <property type="entry name" value="Peptidase_C40"/>
</dbReference>
<evidence type="ECO:0000256" key="1">
    <source>
        <dbReference type="ARBA" id="ARBA00007074"/>
    </source>
</evidence>
<feature type="domain" description="LysM" evidence="9">
    <location>
        <begin position="93"/>
        <end position="136"/>
    </location>
</feature>
<keyword evidence="12" id="KW-1185">Reference proteome</keyword>
<feature type="region of interest" description="Disordered" evidence="7">
    <location>
        <begin position="69"/>
        <end position="94"/>
    </location>
</feature>
<feature type="domain" description="LysM" evidence="9">
    <location>
        <begin position="25"/>
        <end position="68"/>
    </location>
</feature>
<dbReference type="InterPro" id="IPR038765">
    <property type="entry name" value="Papain-like_cys_pep_sf"/>
</dbReference>
<evidence type="ECO:0000256" key="3">
    <source>
        <dbReference type="ARBA" id="ARBA00022729"/>
    </source>
</evidence>
<dbReference type="Pfam" id="PF01476">
    <property type="entry name" value="LysM"/>
    <property type="match status" value="3"/>
</dbReference>
<keyword evidence="5" id="KW-0378">Hydrolase</keyword>
<dbReference type="Gene3D" id="3.90.1720.10">
    <property type="entry name" value="endopeptidase domain like (from Nostoc punctiforme)"/>
    <property type="match status" value="1"/>
</dbReference>
<comment type="similarity">
    <text evidence="1">Belongs to the peptidase C40 family.</text>
</comment>
<dbReference type="InterPro" id="IPR000064">
    <property type="entry name" value="NLP_P60_dom"/>
</dbReference>
<feature type="compositionally biased region" description="Low complexity" evidence="7">
    <location>
        <begin position="83"/>
        <end position="94"/>
    </location>
</feature>
<organism evidence="11 12">
    <name type="scientific">Mesobacillus maritimus</name>
    <dbReference type="NCBI Taxonomy" id="1643336"/>
    <lineage>
        <taxon>Bacteria</taxon>
        <taxon>Bacillati</taxon>
        <taxon>Bacillota</taxon>
        <taxon>Bacilli</taxon>
        <taxon>Bacillales</taxon>
        <taxon>Bacillaceae</taxon>
        <taxon>Mesobacillus</taxon>
    </lineage>
</organism>
<keyword evidence="3 8" id="KW-0732">Signal</keyword>
<accession>A0ABS7K510</accession>
<keyword evidence="6" id="KW-0788">Thiol protease</keyword>
<dbReference type="Gene3D" id="3.10.350.10">
    <property type="entry name" value="LysM domain"/>
    <property type="match status" value="3"/>
</dbReference>
<sequence>MKKKVATIATAAILSSAFASTAFADTYTVKKGDTLSHIARNYSTTVSNLKNLNGLKSDLIYPNQKLTVSKTTEAKPSTPAPSTPSTTTTTGTSTYTIKSGDTLSAIASKHKVSVANLKSWNKLTSDLIFPGQKLSVSDPAKGSTSTPAPAPSAPQAPTTTAPSNGTASTYKIQSGDTLGKIAQKHNMTVAQLKALNNLSSDLIYAGKTLKVSGQATSSEPAKEVASSTSSDQLIKDAKALLGTPYAWGGSSPKGFDCSGFIYYVYNKSGKGLARTSAEGYFSRSYYVDKAQPGDLVFFENTYKKGISHVGIYLGNNEFIHAGNDAVEISSLNNSYYKKHFDSFKRFY</sequence>
<dbReference type="SUPFAM" id="SSF54106">
    <property type="entry name" value="LysM domain"/>
    <property type="match status" value="3"/>
</dbReference>
<dbReference type="InterPro" id="IPR018392">
    <property type="entry name" value="LysM"/>
</dbReference>
<evidence type="ECO:0000256" key="7">
    <source>
        <dbReference type="SAM" id="MobiDB-lite"/>
    </source>
</evidence>
<protein>
    <submittedName>
        <fullName evidence="11">LysM peptidoglycan-binding domain-containing protein</fullName>
    </submittedName>
</protein>
<reference evidence="11 12" key="1">
    <citation type="submission" date="2020-07" db="EMBL/GenBank/DDBJ databases">
        <title>Fungal Genomes of the International Space Station.</title>
        <authorList>
            <person name="Seuylemezian A."/>
            <person name="Singh N.K."/>
            <person name="Wood J."/>
            <person name="Venkateswaran K."/>
        </authorList>
    </citation>
    <scope>NUCLEOTIDE SEQUENCE [LARGE SCALE GENOMIC DNA]</scope>
    <source>
        <strain evidence="11 12">PL-B2</strain>
    </source>
</reference>
<dbReference type="PANTHER" id="PTHR47053">
    <property type="entry name" value="MUREIN DD-ENDOPEPTIDASE MEPH-RELATED"/>
    <property type="match status" value="1"/>
</dbReference>
<feature type="signal peptide" evidence="8">
    <location>
        <begin position="1"/>
        <end position="24"/>
    </location>
</feature>
<evidence type="ECO:0000313" key="11">
    <source>
        <dbReference type="EMBL" id="MBY0097337.1"/>
    </source>
</evidence>